<dbReference type="InterPro" id="IPR003812">
    <property type="entry name" value="Fido"/>
</dbReference>
<dbReference type="SUPFAM" id="SSF46785">
    <property type="entry name" value="Winged helix' DNA-binding domain"/>
    <property type="match status" value="1"/>
</dbReference>
<dbReference type="AlphaFoldDB" id="A0A2N3QLL9"/>
<dbReference type="PROSITE" id="PS51459">
    <property type="entry name" value="FIDO"/>
    <property type="match status" value="1"/>
</dbReference>
<dbReference type="PANTHER" id="PTHR13504:SF40">
    <property type="entry name" value="FIDO DOMAIN-CONTAINING PROTEIN"/>
    <property type="match status" value="1"/>
</dbReference>
<dbReference type="SUPFAM" id="SSF140931">
    <property type="entry name" value="Fic-like"/>
    <property type="match status" value="1"/>
</dbReference>
<feature type="domain" description="Fido" evidence="3">
    <location>
        <begin position="175"/>
        <end position="324"/>
    </location>
</feature>
<feature type="active site" evidence="1">
    <location>
        <position position="261"/>
    </location>
</feature>
<dbReference type="EMBL" id="PCGZ01000001">
    <property type="protein sequence ID" value="PKU92542.1"/>
    <property type="molecule type" value="Genomic_DNA"/>
</dbReference>
<dbReference type="Proteomes" id="UP000233730">
    <property type="component" value="Unassembled WGS sequence"/>
</dbReference>
<feature type="binding site" evidence="2">
    <location>
        <begin position="302"/>
        <end position="303"/>
    </location>
    <ligand>
        <name>ATP</name>
        <dbReference type="ChEBI" id="CHEBI:30616"/>
    </ligand>
</feature>
<dbReference type="GO" id="GO:0051301">
    <property type="term" value="P:cell division"/>
    <property type="evidence" value="ECO:0007669"/>
    <property type="project" value="UniProtKB-KW"/>
</dbReference>
<dbReference type="InterPro" id="IPR040198">
    <property type="entry name" value="Fido_containing"/>
</dbReference>
<keyword evidence="2" id="KW-0067">ATP-binding</keyword>
<feature type="binding site" evidence="2">
    <location>
        <begin position="265"/>
        <end position="272"/>
    </location>
    <ligand>
        <name>ATP</name>
        <dbReference type="ChEBI" id="CHEBI:30616"/>
    </ligand>
</feature>
<dbReference type="InterPro" id="IPR036390">
    <property type="entry name" value="WH_DNA-bd_sf"/>
</dbReference>
<dbReference type="Pfam" id="PF02661">
    <property type="entry name" value="Fic"/>
    <property type="match status" value="1"/>
</dbReference>
<dbReference type="Gene3D" id="1.10.3290.10">
    <property type="entry name" value="Fido-like domain"/>
    <property type="match status" value="1"/>
</dbReference>
<keyword evidence="4" id="KW-0132">Cell division</keyword>
<feature type="binding site" evidence="2">
    <location>
        <position position="314"/>
    </location>
    <ligand>
        <name>ATP</name>
        <dbReference type="ChEBI" id="CHEBI:30616"/>
    </ligand>
</feature>
<dbReference type="InterPro" id="IPR036597">
    <property type="entry name" value="Fido-like_dom_sf"/>
</dbReference>
<protein>
    <submittedName>
        <fullName evidence="4">Cell division protein Fic</fullName>
    </submittedName>
</protein>
<evidence type="ECO:0000256" key="2">
    <source>
        <dbReference type="PIRSR" id="PIRSR640198-2"/>
    </source>
</evidence>
<dbReference type="PANTHER" id="PTHR13504">
    <property type="entry name" value="FIDO DOMAIN-CONTAINING PROTEIN DDB_G0283145"/>
    <property type="match status" value="1"/>
</dbReference>
<gene>
    <name evidence="4" type="ORF">CQR46_0118</name>
</gene>
<reference evidence="4 5" key="1">
    <citation type="submission" date="2017-10" db="EMBL/GenBank/DDBJ databases">
        <title>Bifidobacterium genomics.</title>
        <authorList>
            <person name="Lugli G.A."/>
            <person name="Milani C."/>
            <person name="Mancabelli L."/>
        </authorList>
    </citation>
    <scope>NUCLEOTIDE SEQUENCE [LARGE SCALE GENOMIC DNA]</scope>
    <source>
        <strain evidence="4 5">1524B</strain>
    </source>
</reference>
<dbReference type="InterPro" id="IPR036388">
    <property type="entry name" value="WH-like_DNA-bd_sf"/>
</dbReference>
<sequence>MLPYRTKTLWSINKGHLMADEYRPLATLFHMDASTVAPAHLEELAHARLTADSTFRTGITTKLGELFIGLPRELTRQLNDVLARESSIAVLWNGIPRIMKHSYIVHAISEEILSTNDIEGVRSTRKEVQDAVETAQHEAGHTASNAPRDPYRTVRFEEFARLYLGLTDEQAQLPQTLDDLRTIYDDVVGDEIADADRPDGELFRNGDVEIIGAGERVVHTGAHSEARINELLTQMLALMKSKQIPQLLAATAAHFLFEYTHPFYDGNGRMGRYLLALNLRPTLTLPSVLSLSRTIADNRQRYYKAFSSVENPLNHGELTFFVQMLLECIAQAQTELIERLTQQLNRLGRIHAHCGALGREHQLSDHAHQTLFALIQKAAFDNPGGMTLDDTAQHLQLSKQSARKTVEELERADLIAFTKRRPLTFAYAGELPE</sequence>
<proteinExistence type="predicted"/>
<organism evidence="4 5">
    <name type="scientific">Bifidobacterium pseudolongum subsp. globosum</name>
    <dbReference type="NCBI Taxonomy" id="1690"/>
    <lineage>
        <taxon>Bacteria</taxon>
        <taxon>Bacillati</taxon>
        <taxon>Actinomycetota</taxon>
        <taxon>Actinomycetes</taxon>
        <taxon>Bifidobacteriales</taxon>
        <taxon>Bifidobacteriaceae</taxon>
        <taxon>Bifidobacterium</taxon>
    </lineage>
</organism>
<evidence type="ECO:0000313" key="4">
    <source>
        <dbReference type="EMBL" id="PKU92542.1"/>
    </source>
</evidence>
<name>A0A2N3QLL9_9BIFI</name>
<accession>A0A2N3QLL9</accession>
<evidence type="ECO:0000313" key="5">
    <source>
        <dbReference type="Proteomes" id="UP000233730"/>
    </source>
</evidence>
<dbReference type="Gene3D" id="1.10.10.10">
    <property type="entry name" value="Winged helix-like DNA-binding domain superfamily/Winged helix DNA-binding domain"/>
    <property type="match status" value="1"/>
</dbReference>
<evidence type="ECO:0000256" key="1">
    <source>
        <dbReference type="PIRSR" id="PIRSR640198-1"/>
    </source>
</evidence>
<keyword evidence="2" id="KW-0547">Nucleotide-binding</keyword>
<comment type="caution">
    <text evidence="4">The sequence shown here is derived from an EMBL/GenBank/DDBJ whole genome shotgun (WGS) entry which is preliminary data.</text>
</comment>
<dbReference type="GO" id="GO:0005524">
    <property type="term" value="F:ATP binding"/>
    <property type="evidence" value="ECO:0007669"/>
    <property type="project" value="UniProtKB-KW"/>
</dbReference>
<evidence type="ECO:0000259" key="3">
    <source>
        <dbReference type="PROSITE" id="PS51459"/>
    </source>
</evidence>
<keyword evidence="4" id="KW-0131">Cell cycle</keyword>